<dbReference type="PANTHER" id="PTHR42915:SF1">
    <property type="entry name" value="PEPTIDOGLYCAN BETA-N-ACETYLMURAMIDASE NAMZ"/>
    <property type="match status" value="1"/>
</dbReference>
<organism evidence="3">
    <name type="scientific">hydrothermal vent metagenome</name>
    <dbReference type="NCBI Taxonomy" id="652676"/>
    <lineage>
        <taxon>unclassified sequences</taxon>
        <taxon>metagenomes</taxon>
        <taxon>ecological metagenomes</taxon>
    </lineage>
</organism>
<evidence type="ECO:0000259" key="1">
    <source>
        <dbReference type="Pfam" id="PF07075"/>
    </source>
</evidence>
<dbReference type="InterPro" id="IPR048502">
    <property type="entry name" value="NamZ_N"/>
</dbReference>
<dbReference type="Gene3D" id="3.40.50.12170">
    <property type="entry name" value="Uncharacterised protein PF07075, DUF1343"/>
    <property type="match status" value="1"/>
</dbReference>
<dbReference type="EMBL" id="UOGD01000389">
    <property type="protein sequence ID" value="VAX27629.1"/>
    <property type="molecule type" value="Genomic_DNA"/>
</dbReference>
<dbReference type="AlphaFoldDB" id="A0A3B1CBQ1"/>
<evidence type="ECO:0000313" key="3">
    <source>
        <dbReference type="EMBL" id="VAX27629.1"/>
    </source>
</evidence>
<dbReference type="InterPro" id="IPR048503">
    <property type="entry name" value="NamZ_C"/>
</dbReference>
<dbReference type="Gene3D" id="3.90.1150.140">
    <property type="match status" value="1"/>
</dbReference>
<accession>A0A3B1CBQ1</accession>
<evidence type="ECO:0000259" key="2">
    <source>
        <dbReference type="Pfam" id="PF20732"/>
    </source>
</evidence>
<dbReference type="Pfam" id="PF20732">
    <property type="entry name" value="NamZ_C"/>
    <property type="match status" value="1"/>
</dbReference>
<dbReference type="InterPro" id="IPR008302">
    <property type="entry name" value="NamZ"/>
</dbReference>
<reference evidence="3" key="1">
    <citation type="submission" date="2018-06" db="EMBL/GenBank/DDBJ databases">
        <authorList>
            <person name="Zhirakovskaya E."/>
        </authorList>
    </citation>
    <scope>NUCLEOTIDE SEQUENCE</scope>
</reference>
<feature type="domain" description="Peptidoglycan beta-N-acetylmuramidase NamZ N-terminal" evidence="1">
    <location>
        <begin position="78"/>
        <end position="283"/>
    </location>
</feature>
<dbReference type="GO" id="GO:0033922">
    <property type="term" value="F:peptidoglycan beta-N-acetylmuramidase activity"/>
    <property type="evidence" value="ECO:0007669"/>
    <property type="project" value="InterPro"/>
</dbReference>
<dbReference type="PIRSF" id="PIRSF016719">
    <property type="entry name" value="UCP016719"/>
    <property type="match status" value="1"/>
</dbReference>
<proteinExistence type="predicted"/>
<protein>
    <submittedName>
        <fullName evidence="3">Protein YzbB</fullName>
    </submittedName>
</protein>
<gene>
    <name evidence="3" type="ORF">MNBD_IGNAVI01-961</name>
</gene>
<feature type="domain" description="Peptidoglycan beta-N-acetylmuramidase NamZ C-terminal" evidence="2">
    <location>
        <begin position="288"/>
        <end position="445"/>
    </location>
</feature>
<dbReference type="Pfam" id="PF07075">
    <property type="entry name" value="NamZ_N"/>
    <property type="match status" value="1"/>
</dbReference>
<sequence>MYKKAQHSRLLFIKPQKSVNRIAGLSTIINKFNYKAIFYLLLTTYLIPSNIIPQSVKVTVGADLLVSEKFNLIENKNIGIVTNHSAVLSNGIHLVDTLNNLDNVKILALFGPEHGIRGDAPDGMKIKDGVDPKTNIPVYSLYGKIRKPTKEMLKDIDILIFDIQDIGARYYTFISTLYYTLISSAENNIPIIVLDRPNPIGGIIVDGPIRKEEFKSFVAIAPIPIQHGMTIGELSNMFNEEGWLGNGLKAKLTVVRMKGWQRTLFFDQCNLPWIKPSPNIPTLNTAIIYPGMCLLEGVNVSEGRGTYSPFLTFGSPYINSNKLLIELNALPHDGLELSETSFTPISIKNMSANPKYKDIRCSGIKINVVNKSDVKALRFGIQVLYVIHKLYPDEFQFRRNWLDKLFGDTYLTKMIKNNSTPEQIFEIWASDIKGFKKLRKKYLLY</sequence>
<dbReference type="PANTHER" id="PTHR42915">
    <property type="entry name" value="HYPOTHETICAL 460 KDA PROTEIN IN FEUA-SIGW INTERGENIC REGION [PRECURSOR]"/>
    <property type="match status" value="1"/>
</dbReference>
<name>A0A3B1CBQ1_9ZZZZ</name>